<name>A0ABW6FKZ4_9ACTN</name>
<evidence type="ECO:0000313" key="3">
    <source>
        <dbReference type="Proteomes" id="UP001598448"/>
    </source>
</evidence>
<reference evidence="2 3" key="1">
    <citation type="submission" date="2024-09" db="EMBL/GenBank/DDBJ databases">
        <title>The Natural Products Discovery Center: Release of the First 8490 Sequenced Strains for Exploring Actinobacteria Biosynthetic Diversity.</title>
        <authorList>
            <person name="Kalkreuter E."/>
            <person name="Kautsar S.A."/>
            <person name="Yang D."/>
            <person name="Bader C.D."/>
            <person name="Teijaro C.N."/>
            <person name="Fluegel L."/>
            <person name="Davis C.M."/>
            <person name="Simpson J.R."/>
            <person name="Lauterbach L."/>
            <person name="Steele A.D."/>
            <person name="Gui C."/>
            <person name="Meng S."/>
            <person name="Li G."/>
            <person name="Viehrig K."/>
            <person name="Ye F."/>
            <person name="Su P."/>
            <person name="Kiefer A.F."/>
            <person name="Nichols A."/>
            <person name="Cepeda A.J."/>
            <person name="Yan W."/>
            <person name="Fan B."/>
            <person name="Jiang Y."/>
            <person name="Adhikari A."/>
            <person name="Zheng C.-J."/>
            <person name="Schuster L."/>
            <person name="Cowan T.M."/>
            <person name="Smanski M.J."/>
            <person name="Chevrette M.G."/>
            <person name="De Carvalho L.P.S."/>
            <person name="Shen B."/>
        </authorList>
    </citation>
    <scope>NUCLEOTIDE SEQUENCE [LARGE SCALE GENOMIC DNA]</scope>
    <source>
        <strain evidence="2 3">NPDC058348</strain>
    </source>
</reference>
<gene>
    <name evidence="2" type="ORF">ACFWJN_09510</name>
</gene>
<organism evidence="2 3">
    <name type="scientific">Streptomyces albidochromogenes</name>
    <dbReference type="NCBI Taxonomy" id="329524"/>
    <lineage>
        <taxon>Bacteria</taxon>
        <taxon>Bacillati</taxon>
        <taxon>Actinomycetota</taxon>
        <taxon>Actinomycetes</taxon>
        <taxon>Kitasatosporales</taxon>
        <taxon>Streptomycetaceae</taxon>
        <taxon>Streptomyces</taxon>
    </lineage>
</organism>
<dbReference type="InterPro" id="IPR036628">
    <property type="entry name" value="Clp_N_dom_sf"/>
</dbReference>
<accession>A0ABW6FKZ4</accession>
<dbReference type="EMBL" id="JBHXIJ010000046">
    <property type="protein sequence ID" value="MFD5099192.1"/>
    <property type="molecule type" value="Genomic_DNA"/>
</dbReference>
<feature type="region of interest" description="Disordered" evidence="1">
    <location>
        <begin position="98"/>
        <end position="120"/>
    </location>
</feature>
<sequence length="214" mass="22228">MQRPTPWVPHRPAPQRAGIEARLTTELASVVAGARRRALRDGDRQIDTAHLLHSVLEADPEVRSAFDGGPAQVARVLGYLVQRSIGYGLRWQGAEEASGGGLGAAASSRTPEVPEGPVLPEEPVAPVVAAGDNGAAVRSTPALPGWSPAAVAAMEGSLGRAFARGDRRAGGLDLLAVLASDPGCRAVEVLRRGGVDTERLAGRLHVPSRQLSQG</sequence>
<feature type="compositionally biased region" description="Low complexity" evidence="1">
    <location>
        <begin position="104"/>
        <end position="120"/>
    </location>
</feature>
<evidence type="ECO:0000313" key="2">
    <source>
        <dbReference type="EMBL" id="MFD5099192.1"/>
    </source>
</evidence>
<keyword evidence="3" id="KW-1185">Reference proteome</keyword>
<keyword evidence="2" id="KW-0378">Hydrolase</keyword>
<evidence type="ECO:0000256" key="1">
    <source>
        <dbReference type="SAM" id="MobiDB-lite"/>
    </source>
</evidence>
<dbReference type="GO" id="GO:0008233">
    <property type="term" value="F:peptidase activity"/>
    <property type="evidence" value="ECO:0007669"/>
    <property type="project" value="UniProtKB-KW"/>
</dbReference>
<keyword evidence="2" id="KW-0645">Protease</keyword>
<dbReference type="GO" id="GO:0006508">
    <property type="term" value="P:proteolysis"/>
    <property type="evidence" value="ECO:0007669"/>
    <property type="project" value="UniProtKB-KW"/>
</dbReference>
<dbReference type="RefSeq" id="WP_386711399.1">
    <property type="nucleotide sequence ID" value="NZ_JBHXIJ010000046.1"/>
</dbReference>
<dbReference type="Proteomes" id="UP001598448">
    <property type="component" value="Unassembled WGS sequence"/>
</dbReference>
<protein>
    <submittedName>
        <fullName evidence="2">Clp protease N-terminal domain-containing protein</fullName>
    </submittedName>
</protein>
<proteinExistence type="predicted"/>
<dbReference type="Gene3D" id="1.10.1780.10">
    <property type="entry name" value="Clp, N-terminal domain"/>
    <property type="match status" value="1"/>
</dbReference>
<comment type="caution">
    <text evidence="2">The sequence shown here is derived from an EMBL/GenBank/DDBJ whole genome shotgun (WGS) entry which is preliminary data.</text>
</comment>